<reference evidence="1 2" key="1">
    <citation type="journal article" date="2014" name="ISME J.">
        <title>Candidatus Competibacter-lineage genomes retrieved from metagenomes reveal functional metabolic diversity.</title>
        <authorList>
            <person name="McIlroy S.J."/>
            <person name="Albertsen M."/>
            <person name="Andresen E.K."/>
            <person name="Saunders A.M."/>
            <person name="Kristiansen R."/>
            <person name="Stokholm-Bjerregaard M."/>
            <person name="Nielsen K.L."/>
            <person name="Nielsen P.H."/>
        </authorList>
    </citation>
    <scope>NUCLEOTIDE SEQUENCE [LARGE SCALE GENOMIC DNA]</scope>
    <source>
        <strain evidence="1 2">Run_B_J11</strain>
    </source>
</reference>
<evidence type="ECO:0000313" key="2">
    <source>
        <dbReference type="Proteomes" id="UP000019184"/>
    </source>
</evidence>
<accession>A0A7U7GEQ0</accession>
<dbReference type="AlphaFoldDB" id="A0A7U7GEQ0"/>
<dbReference type="Proteomes" id="UP000019184">
    <property type="component" value="Unassembled WGS sequence"/>
</dbReference>
<dbReference type="OrthoDB" id="5437169at2"/>
<sequence length="976" mass="108908">MLAKLKKFSPLINLIPNTAIQFLDFGFNLSQSRVSRAFLSETGADHRPVLTSLYPDDASGQFVTEDGRAVTPEQAYSFNAAKAAGIFAGVWIPLPFLRVRERRPDGDHLFDQGPCNWARARLMELPTPDADGHTHRVTFAFDTQLLPTREGRPYLAPSPLDMQSGEEFALSDAEADTEWFLDQEWVSEWLYQRFHAFELRRRAPRRVDEAELRASPDPVAAYLTVLTLLRRAAQPPKLRFTFVDNGPTARLNRPVDVDLVLDIGNSRTCGILMETSGDNPVDMNDSYRLELRDFSHPEQVYDEPFPSRVEFVRGAFGDEKLSRRSGRPGAFMWPSVTRVGFEAQALSYFSHGTEGNTGLSSPKRYLWDTDARHHAWRFNPGPDSTGGDSGPVTTGPFVGYLREDGEELAAGEPPAVTALFSRGALMSFFVAEVLLQAFVQANSPARRYERVYSDAPRRLRRVILTLPTAMPLAERKLFARRVHTAVRLSWRALGLEESQAPEPFMQWDEATGTQIVFLYNEIKHNFQGDATLFFKVFGRVREGYGELPCLRLASIDIGGGTTDLIITTYQLEGGTAVKPVQEFREGFNIAGDDVLCGLIERNVLPALLDAIRHSGAANAEELLARLLGANRGDQAERDRTLRRQFANQVALPLALALLHRYENADLSAGNEALTLRLADVYPTDSEPHEQVVAFLEEAVRAAGGQGFKLDQVMFATTMLALDTTVRRILGQVLSDLCEVVHLYDCDYLLISGRPCRLPAIRAAILAKLPTPPDRIVSLHTYRVGDWYPFRSVGGRLTDPKTTAAVGAMVCALAEGQLYKFNLRSRELGMKSTARFIGVLEQTGRLKKDNVLFANLELEDHKARLPEATFDFYAPVFLGFRQLGIERWPATPLYRVTFAHPQDARAKALPLKVTLERSTDENVDLDFKIADVADANGNQQPIGVVLLKLQTLKDEYGYWLDTGIFSISARTGDAPRP</sequence>
<dbReference type="RefSeq" id="WP_051497967.1">
    <property type="nucleotide sequence ID" value="NZ_CBTK010000273.1"/>
</dbReference>
<gene>
    <name evidence="1" type="ORF">BN874_570013</name>
</gene>
<dbReference type="Pfam" id="PF07520">
    <property type="entry name" value="SrfB"/>
    <property type="match status" value="1"/>
</dbReference>
<keyword evidence="2" id="KW-1185">Reference proteome</keyword>
<dbReference type="InterPro" id="IPR009216">
    <property type="entry name" value="Virulence_factor_SrfB"/>
</dbReference>
<protein>
    <recommendedName>
        <fullName evidence="3">Virulence factor SrfB</fullName>
    </recommendedName>
</protein>
<organism evidence="1 2">
    <name type="scientific">Candidatus Contendobacter odensis Run_B_J11</name>
    <dbReference type="NCBI Taxonomy" id="1400861"/>
    <lineage>
        <taxon>Bacteria</taxon>
        <taxon>Pseudomonadati</taxon>
        <taxon>Pseudomonadota</taxon>
        <taxon>Gammaproteobacteria</taxon>
        <taxon>Candidatus Competibacteraceae</taxon>
        <taxon>Candidatus Contendibacter</taxon>
    </lineage>
</organism>
<dbReference type="EMBL" id="CBTK010000273">
    <property type="protein sequence ID" value="CDH46725.1"/>
    <property type="molecule type" value="Genomic_DNA"/>
</dbReference>
<evidence type="ECO:0008006" key="3">
    <source>
        <dbReference type="Google" id="ProtNLM"/>
    </source>
</evidence>
<dbReference type="PIRSF" id="PIRSF034585">
    <property type="entry name" value="SrfB"/>
    <property type="match status" value="1"/>
</dbReference>
<comment type="caution">
    <text evidence="1">The sequence shown here is derived from an EMBL/GenBank/DDBJ whole genome shotgun (WGS) entry which is preliminary data.</text>
</comment>
<evidence type="ECO:0000313" key="1">
    <source>
        <dbReference type="EMBL" id="CDH46725.1"/>
    </source>
</evidence>
<proteinExistence type="predicted"/>
<name>A0A7U7GEQ0_9GAMM</name>